<dbReference type="OrthoDB" id="95585at2"/>
<dbReference type="Proteomes" id="UP000050544">
    <property type="component" value="Unassembled WGS sequence"/>
</dbReference>
<dbReference type="SUPFAM" id="SSF55804">
    <property type="entry name" value="Phoshotransferase/anion transport protein"/>
    <property type="match status" value="1"/>
</dbReference>
<proteinExistence type="predicted"/>
<dbReference type="PANTHER" id="PTHR47738:SF3">
    <property type="entry name" value="PHOSPHOTRANSFERASE SYSTEM MANNITOL_FRUCTOSE-SPECIFIC IIA DOMAIN CONTAINING PROTEIN"/>
    <property type="match status" value="1"/>
</dbReference>
<dbReference type="Pfam" id="PF00359">
    <property type="entry name" value="PTS_EIIA_2"/>
    <property type="match status" value="1"/>
</dbReference>
<dbReference type="CDD" id="cd00211">
    <property type="entry name" value="PTS_IIA_fru"/>
    <property type="match status" value="1"/>
</dbReference>
<dbReference type="AlphaFoldDB" id="A0A0N8GPX4"/>
<accession>A0A0N8GPX4</accession>
<protein>
    <recommendedName>
        <fullName evidence="1">PTS EIIA type-2 domain-containing protein</fullName>
    </recommendedName>
</protein>
<keyword evidence="3" id="KW-1185">Reference proteome</keyword>
<evidence type="ECO:0000313" key="3">
    <source>
        <dbReference type="Proteomes" id="UP000050544"/>
    </source>
</evidence>
<dbReference type="STRING" id="869279.SE15_13505"/>
<dbReference type="InterPro" id="IPR051541">
    <property type="entry name" value="PTS_SugarTrans_NitroReg"/>
</dbReference>
<name>A0A0N8GPX4_9CHLR</name>
<reference evidence="2 3" key="1">
    <citation type="submission" date="2015-07" db="EMBL/GenBank/DDBJ databases">
        <title>Whole genome sequence of Thermanaerothrix daxensis DSM 23592.</title>
        <authorList>
            <person name="Hemp J."/>
            <person name="Ward L.M."/>
            <person name="Pace L.A."/>
            <person name="Fischer W.W."/>
        </authorList>
    </citation>
    <scope>NUCLEOTIDE SEQUENCE [LARGE SCALE GENOMIC DNA]</scope>
    <source>
        <strain evidence="2 3">GNS-1</strain>
    </source>
</reference>
<dbReference type="RefSeq" id="WP_054522641.1">
    <property type="nucleotide sequence ID" value="NZ_LGKO01000006.1"/>
</dbReference>
<dbReference type="InterPro" id="IPR016152">
    <property type="entry name" value="PTrfase/Anion_transptr"/>
</dbReference>
<organism evidence="2 3">
    <name type="scientific">Thermanaerothrix daxensis</name>
    <dbReference type="NCBI Taxonomy" id="869279"/>
    <lineage>
        <taxon>Bacteria</taxon>
        <taxon>Bacillati</taxon>
        <taxon>Chloroflexota</taxon>
        <taxon>Anaerolineae</taxon>
        <taxon>Anaerolineales</taxon>
        <taxon>Anaerolineaceae</taxon>
        <taxon>Thermanaerothrix</taxon>
    </lineage>
</organism>
<gene>
    <name evidence="2" type="ORF">SE15_13505</name>
</gene>
<feature type="domain" description="PTS EIIA type-2" evidence="1">
    <location>
        <begin position="7"/>
        <end position="155"/>
    </location>
</feature>
<evidence type="ECO:0000259" key="1">
    <source>
        <dbReference type="PROSITE" id="PS51094"/>
    </source>
</evidence>
<sequence>MQYRLKDLLRPEHILLNLDASSAREAIDQTVAALVRTGHAEPAFAEDVWQREQVFPTGLPTQPLATALPHADPEHVRQTAVAISTLKAPVRFGQMGTDGSIGLDVHILFLLAIKEREKQVELIQEVVGLLQSPGLLEQLMSAQSPERALQVLHRALNATSAP</sequence>
<dbReference type="EMBL" id="LGKO01000006">
    <property type="protein sequence ID" value="KPL82106.1"/>
    <property type="molecule type" value="Genomic_DNA"/>
</dbReference>
<evidence type="ECO:0000313" key="2">
    <source>
        <dbReference type="EMBL" id="KPL82106.1"/>
    </source>
</evidence>
<comment type="caution">
    <text evidence="2">The sequence shown here is derived from an EMBL/GenBank/DDBJ whole genome shotgun (WGS) entry which is preliminary data.</text>
</comment>
<dbReference type="InterPro" id="IPR002178">
    <property type="entry name" value="PTS_EIIA_type-2_dom"/>
</dbReference>
<dbReference type="PROSITE" id="PS51094">
    <property type="entry name" value="PTS_EIIA_TYPE_2"/>
    <property type="match status" value="1"/>
</dbReference>
<dbReference type="PANTHER" id="PTHR47738">
    <property type="entry name" value="PTS SYSTEM FRUCTOSE-LIKE EIIA COMPONENT-RELATED"/>
    <property type="match status" value="1"/>
</dbReference>
<dbReference type="Gene3D" id="3.40.930.10">
    <property type="entry name" value="Mannitol-specific EII, Chain A"/>
    <property type="match status" value="1"/>
</dbReference>